<dbReference type="RefSeq" id="WP_345273212.1">
    <property type="nucleotide sequence ID" value="NZ_BAABJH010000001.1"/>
</dbReference>
<accession>A0ABP9EY01</accession>
<proteinExistence type="predicted"/>
<dbReference type="PROSITE" id="PS51257">
    <property type="entry name" value="PROKAR_LIPOPROTEIN"/>
    <property type="match status" value="1"/>
</dbReference>
<gene>
    <name evidence="2" type="ORF">GCM10023311_12710</name>
</gene>
<dbReference type="Pfam" id="PF14092">
    <property type="entry name" value="DUF4270"/>
    <property type="match status" value="1"/>
</dbReference>
<name>A0ABP9EY01_9FLAO</name>
<organism evidence="2 3">
    <name type="scientific">Flaviramulus aquimarinus</name>
    <dbReference type="NCBI Taxonomy" id="1170456"/>
    <lineage>
        <taxon>Bacteria</taxon>
        <taxon>Pseudomonadati</taxon>
        <taxon>Bacteroidota</taxon>
        <taxon>Flavobacteriia</taxon>
        <taxon>Flavobacteriales</taxon>
        <taxon>Flavobacteriaceae</taxon>
        <taxon>Flaviramulus</taxon>
    </lineage>
</organism>
<feature type="signal peptide" evidence="1">
    <location>
        <begin position="1"/>
        <end position="25"/>
    </location>
</feature>
<dbReference type="EMBL" id="BAABJH010000001">
    <property type="protein sequence ID" value="GAA4890022.1"/>
    <property type="molecule type" value="Genomic_DNA"/>
</dbReference>
<comment type="caution">
    <text evidence="2">The sequence shown here is derived from an EMBL/GenBank/DDBJ whole genome shotgun (WGS) entry which is preliminary data.</text>
</comment>
<keyword evidence="3" id="KW-1185">Reference proteome</keyword>
<dbReference type="InterPro" id="IPR025366">
    <property type="entry name" value="DUF4270"/>
</dbReference>
<evidence type="ECO:0000256" key="1">
    <source>
        <dbReference type="SAM" id="SignalP"/>
    </source>
</evidence>
<evidence type="ECO:0000313" key="3">
    <source>
        <dbReference type="Proteomes" id="UP001500433"/>
    </source>
</evidence>
<evidence type="ECO:0000313" key="2">
    <source>
        <dbReference type="EMBL" id="GAA4890022.1"/>
    </source>
</evidence>
<dbReference type="Proteomes" id="UP001500433">
    <property type="component" value="Unassembled WGS sequence"/>
</dbReference>
<protein>
    <submittedName>
        <fullName evidence="2">DUF4270 domain-containing protein</fullName>
    </submittedName>
</protein>
<keyword evidence="1" id="KW-0732">Signal</keyword>
<feature type="chain" id="PRO_5046969847" evidence="1">
    <location>
        <begin position="26"/>
        <end position="553"/>
    </location>
</feature>
<sequence>MKKTIKALKPSFVFLLIIVSFIACDRDFNAIDSDVLGKGNSNFSTGIDTISISAYNRKLSSLQVNNLAGNLLGIYNDPDYGLTTASIITQVIPTTFSPDFGVNPVIDEVVLSIPYYSRAIDVDENGNTTYALDSIYGNPDAEIKLTVYQNNFFLRDFDPNTTNNSAQNYYTNTDSNENSAISGSNTINFDEHIGEKILEHVFKPSADAIVTTTGTGDDETEARSVPALRVVIENNDFWKTAILDKQDDPELSNSNNFKNYFRGLYFKVEEAVANDGNMFLVNLATSNANIIIHYTSGEIDDRTESTYTLTFSGNRLNTFINDYNKVTFPTTPNKDLGDETLYLKGADGSMAVVDLFGKDDVGLEAFLRAYRQTDDSGDYITDNTSGNFILKKLINEAHLEIYEDDGMLTNPVAENGDSYHKYDRIYAYDIDNNASTFDYQIDQTDNTQNAVISKTVSLSFRDSISPTAGKYKIRITEHLNNILLRDSTNTKIGLVLSTNVNLTNNAEILNSPDEVTGIPAAAIITPRGTILHGSNSSNEDKKLRLKVFFTEPN</sequence>
<reference evidence="3" key="1">
    <citation type="journal article" date="2019" name="Int. J. Syst. Evol. Microbiol.">
        <title>The Global Catalogue of Microorganisms (GCM) 10K type strain sequencing project: providing services to taxonomists for standard genome sequencing and annotation.</title>
        <authorList>
            <consortium name="The Broad Institute Genomics Platform"/>
            <consortium name="The Broad Institute Genome Sequencing Center for Infectious Disease"/>
            <person name="Wu L."/>
            <person name="Ma J."/>
        </authorList>
    </citation>
    <scope>NUCLEOTIDE SEQUENCE [LARGE SCALE GENOMIC DNA]</scope>
    <source>
        <strain evidence="3">JCM 18274</strain>
    </source>
</reference>